<sequence length="172" mass="18302">MYKARMELEDGDEEERFAAVVRPSHLPVSQAGTGNDSVKYVPPPKRKGAQSGRIVQSSSPPQPSPPPSSATAQQKSSPPVVKSYSSTVSSSGYHHPPAFAMASPQMSPSQVPAAPANQVEVTHANQPPRASPCPAQPTQHMPLEPSVNGAEHPQLRSGEFSIWVCSYPSNIE</sequence>
<proteinExistence type="predicted"/>
<dbReference type="EMBL" id="JARBHB010000004">
    <property type="protein sequence ID" value="KAJ8887760.1"/>
    <property type="molecule type" value="Genomic_DNA"/>
</dbReference>
<evidence type="ECO:0000256" key="1">
    <source>
        <dbReference type="SAM" id="MobiDB-lite"/>
    </source>
</evidence>
<comment type="caution">
    <text evidence="2">The sequence shown here is derived from an EMBL/GenBank/DDBJ whole genome shotgun (WGS) entry which is preliminary data.</text>
</comment>
<name>A0ABQ9HTN8_9NEOP</name>
<organism evidence="2 3">
    <name type="scientific">Dryococelus australis</name>
    <dbReference type="NCBI Taxonomy" id="614101"/>
    <lineage>
        <taxon>Eukaryota</taxon>
        <taxon>Metazoa</taxon>
        <taxon>Ecdysozoa</taxon>
        <taxon>Arthropoda</taxon>
        <taxon>Hexapoda</taxon>
        <taxon>Insecta</taxon>
        <taxon>Pterygota</taxon>
        <taxon>Neoptera</taxon>
        <taxon>Polyneoptera</taxon>
        <taxon>Phasmatodea</taxon>
        <taxon>Verophasmatodea</taxon>
        <taxon>Anareolatae</taxon>
        <taxon>Phasmatidae</taxon>
        <taxon>Eurycanthinae</taxon>
        <taxon>Dryococelus</taxon>
    </lineage>
</organism>
<feature type="region of interest" description="Disordered" evidence="1">
    <location>
        <begin position="20"/>
        <end position="153"/>
    </location>
</feature>
<dbReference type="Proteomes" id="UP001159363">
    <property type="component" value="Chromosome X"/>
</dbReference>
<accession>A0ABQ9HTN8</accession>
<evidence type="ECO:0000313" key="2">
    <source>
        <dbReference type="EMBL" id="KAJ8887760.1"/>
    </source>
</evidence>
<gene>
    <name evidence="2" type="ORF">PR048_013978</name>
</gene>
<evidence type="ECO:0000313" key="3">
    <source>
        <dbReference type="Proteomes" id="UP001159363"/>
    </source>
</evidence>
<protein>
    <submittedName>
        <fullName evidence="2">Uncharacterized protein</fullName>
    </submittedName>
</protein>
<keyword evidence="3" id="KW-1185">Reference proteome</keyword>
<feature type="compositionally biased region" description="Low complexity" evidence="1">
    <location>
        <begin position="69"/>
        <end position="91"/>
    </location>
</feature>
<reference evidence="2 3" key="1">
    <citation type="submission" date="2023-02" db="EMBL/GenBank/DDBJ databases">
        <title>LHISI_Scaffold_Assembly.</title>
        <authorList>
            <person name="Stuart O.P."/>
            <person name="Cleave R."/>
            <person name="Magrath M.J.L."/>
            <person name="Mikheyev A.S."/>
        </authorList>
    </citation>
    <scope>NUCLEOTIDE SEQUENCE [LARGE SCALE GENOMIC DNA]</scope>
    <source>
        <strain evidence="2">Daus_M_001</strain>
        <tissue evidence="2">Leg muscle</tissue>
    </source>
</reference>